<dbReference type="InterPro" id="IPR007842">
    <property type="entry name" value="HEPN_dom"/>
</dbReference>
<organism evidence="2">
    <name type="scientific">marine sediment metagenome</name>
    <dbReference type="NCBI Taxonomy" id="412755"/>
    <lineage>
        <taxon>unclassified sequences</taxon>
        <taxon>metagenomes</taxon>
        <taxon>ecological metagenomes</taxon>
    </lineage>
</organism>
<dbReference type="Gene3D" id="1.20.120.330">
    <property type="entry name" value="Nucleotidyltransferases domain 2"/>
    <property type="match status" value="1"/>
</dbReference>
<name>X1J5G5_9ZZZZ</name>
<accession>X1J5G5</accession>
<evidence type="ECO:0000259" key="1">
    <source>
        <dbReference type="PROSITE" id="PS50910"/>
    </source>
</evidence>
<feature type="non-terminal residue" evidence="2">
    <location>
        <position position="1"/>
    </location>
</feature>
<reference evidence="2" key="1">
    <citation type="journal article" date="2014" name="Front. Microbiol.">
        <title>High frequency of phylogenetically diverse reductive dehalogenase-homologous genes in deep subseafloor sedimentary metagenomes.</title>
        <authorList>
            <person name="Kawai M."/>
            <person name="Futagami T."/>
            <person name="Toyoda A."/>
            <person name="Takaki Y."/>
            <person name="Nishi S."/>
            <person name="Hori S."/>
            <person name="Arai W."/>
            <person name="Tsubouchi T."/>
            <person name="Morono Y."/>
            <person name="Uchiyama I."/>
            <person name="Ito T."/>
            <person name="Fujiyama A."/>
            <person name="Inagaki F."/>
            <person name="Takami H."/>
        </authorList>
    </citation>
    <scope>NUCLEOTIDE SEQUENCE</scope>
    <source>
        <strain evidence="2">Expedition CK06-06</strain>
    </source>
</reference>
<sequence length="104" mass="11828">CLTWVLHCQQAAEKAVKAYLVFRDRPFPKTHDVAELIDRAGDFEAGFDRWRDAAGRLTQYATDARYPGLELAPSRQEYECAEQAAAGFYEFVCSLLPEDVRPDL</sequence>
<gene>
    <name evidence="2" type="ORF">S03H2_53382</name>
</gene>
<dbReference type="AlphaFoldDB" id="X1J5G5"/>
<dbReference type="Pfam" id="PF05168">
    <property type="entry name" value="HEPN"/>
    <property type="match status" value="1"/>
</dbReference>
<proteinExistence type="predicted"/>
<dbReference type="SUPFAM" id="SSF81593">
    <property type="entry name" value="Nucleotidyltransferase substrate binding subunit/domain"/>
    <property type="match status" value="1"/>
</dbReference>
<feature type="domain" description="HEPN" evidence="1">
    <location>
        <begin position="1"/>
        <end position="95"/>
    </location>
</feature>
<evidence type="ECO:0000313" key="2">
    <source>
        <dbReference type="EMBL" id="GAH73574.1"/>
    </source>
</evidence>
<dbReference type="EMBL" id="BARU01033976">
    <property type="protein sequence ID" value="GAH73574.1"/>
    <property type="molecule type" value="Genomic_DNA"/>
</dbReference>
<protein>
    <recommendedName>
        <fullName evidence="1">HEPN domain-containing protein</fullName>
    </recommendedName>
</protein>
<dbReference type="PROSITE" id="PS50910">
    <property type="entry name" value="HEPN"/>
    <property type="match status" value="1"/>
</dbReference>
<comment type="caution">
    <text evidence="2">The sequence shown here is derived from an EMBL/GenBank/DDBJ whole genome shotgun (WGS) entry which is preliminary data.</text>
</comment>